<evidence type="ECO:0000256" key="1">
    <source>
        <dbReference type="SAM" id="MobiDB-lite"/>
    </source>
</evidence>
<evidence type="ECO:0000313" key="2">
    <source>
        <dbReference type="Ensembl" id="ENSHHUP00000012021.1"/>
    </source>
</evidence>
<sequence length="272" mass="27743">HPHNYLLYISHNPPLSLSPSPLSPSCSRSLSLSIPLLSPRSPSPPRSLSLSLSLFSFSLALSLSPGTSSTNTVSGPGGQGPGGQGPGGQNQGQPSPNPPQQGRKGTFTDDLHKLVDNWARDAISLSQGKSRSKHQQQPSQGHSYDATPSTNKGRKFSAPSQLCPSNASSTPATSLGGRKGSLCPPPQYGGVGACYPSSTAPYSSAQWVGSTGSTGPGQGQAGMLASSQPLIVSSSQYPSSATGGQGSLQGFQHISTLQKSVSNPGGPNLRTT</sequence>
<reference evidence="3" key="1">
    <citation type="submission" date="2018-06" db="EMBL/GenBank/DDBJ databases">
        <title>Genome assembly of Danube salmon.</title>
        <authorList>
            <person name="Macqueen D.J."/>
            <person name="Gundappa M.K."/>
        </authorList>
    </citation>
    <scope>NUCLEOTIDE SEQUENCE [LARGE SCALE GENOMIC DNA]</scope>
</reference>
<feature type="compositionally biased region" description="Polar residues" evidence="1">
    <location>
        <begin position="158"/>
        <end position="173"/>
    </location>
</feature>
<dbReference type="GeneTree" id="ENSGT00940000155474"/>
<name>A0A4W5KJ19_9TELE</name>
<proteinExistence type="predicted"/>
<feature type="region of interest" description="Disordered" evidence="1">
    <location>
        <begin position="126"/>
        <end position="178"/>
    </location>
</feature>
<keyword evidence="3" id="KW-1185">Reference proteome</keyword>
<evidence type="ECO:0000313" key="3">
    <source>
        <dbReference type="Proteomes" id="UP000314982"/>
    </source>
</evidence>
<protein>
    <submittedName>
        <fullName evidence="2">Uncharacterized protein</fullName>
    </submittedName>
</protein>
<organism evidence="2 3">
    <name type="scientific">Hucho hucho</name>
    <name type="common">huchen</name>
    <dbReference type="NCBI Taxonomy" id="62062"/>
    <lineage>
        <taxon>Eukaryota</taxon>
        <taxon>Metazoa</taxon>
        <taxon>Chordata</taxon>
        <taxon>Craniata</taxon>
        <taxon>Vertebrata</taxon>
        <taxon>Euteleostomi</taxon>
        <taxon>Actinopterygii</taxon>
        <taxon>Neopterygii</taxon>
        <taxon>Teleostei</taxon>
        <taxon>Protacanthopterygii</taxon>
        <taxon>Salmoniformes</taxon>
        <taxon>Salmonidae</taxon>
        <taxon>Salmoninae</taxon>
        <taxon>Hucho</taxon>
    </lineage>
</organism>
<feature type="compositionally biased region" description="Polar residues" evidence="1">
    <location>
        <begin position="126"/>
        <end position="151"/>
    </location>
</feature>
<reference evidence="2" key="2">
    <citation type="submission" date="2025-08" db="UniProtKB">
        <authorList>
            <consortium name="Ensembl"/>
        </authorList>
    </citation>
    <scope>IDENTIFICATION</scope>
</reference>
<dbReference type="STRING" id="62062.ENSHHUP00000012021"/>
<accession>A0A4W5KJ19</accession>
<feature type="compositionally biased region" description="Gly residues" evidence="1">
    <location>
        <begin position="75"/>
        <end position="90"/>
    </location>
</feature>
<feature type="region of interest" description="Disordered" evidence="1">
    <location>
        <begin position="65"/>
        <end position="107"/>
    </location>
</feature>
<feature type="region of interest" description="Disordered" evidence="1">
    <location>
        <begin position="234"/>
        <end position="272"/>
    </location>
</feature>
<reference evidence="2" key="3">
    <citation type="submission" date="2025-09" db="UniProtKB">
        <authorList>
            <consortium name="Ensembl"/>
        </authorList>
    </citation>
    <scope>IDENTIFICATION</scope>
</reference>
<dbReference type="Ensembl" id="ENSHHUT00000012395.1">
    <property type="protein sequence ID" value="ENSHHUP00000012021.1"/>
    <property type="gene ID" value="ENSHHUG00000007342.1"/>
</dbReference>
<dbReference type="Proteomes" id="UP000314982">
    <property type="component" value="Unassembled WGS sequence"/>
</dbReference>
<dbReference type="AlphaFoldDB" id="A0A4W5KJ19"/>